<dbReference type="SUPFAM" id="SSF52091">
    <property type="entry name" value="SpoIIaa-like"/>
    <property type="match status" value="1"/>
</dbReference>
<dbReference type="CDD" id="cd07043">
    <property type="entry name" value="STAS_anti-anti-sigma_factors"/>
    <property type="match status" value="1"/>
</dbReference>
<protein>
    <submittedName>
        <fullName evidence="2">STAS domain-containing protein</fullName>
    </submittedName>
</protein>
<evidence type="ECO:0000313" key="2">
    <source>
        <dbReference type="EMBL" id="QQD24988.1"/>
    </source>
</evidence>
<dbReference type="InterPro" id="IPR058548">
    <property type="entry name" value="MlaB-like_STAS"/>
</dbReference>
<dbReference type="Proteomes" id="UP000596074">
    <property type="component" value="Chromosome"/>
</dbReference>
<organism evidence="2 3">
    <name type="scientific">Venatoribacter cucullus</name>
    <dbReference type="NCBI Taxonomy" id="2661630"/>
    <lineage>
        <taxon>Bacteria</taxon>
        <taxon>Pseudomonadati</taxon>
        <taxon>Pseudomonadota</taxon>
        <taxon>Gammaproteobacteria</taxon>
        <taxon>Oceanospirillales</taxon>
        <taxon>Oceanospirillaceae</taxon>
        <taxon>Venatoribacter</taxon>
    </lineage>
</organism>
<dbReference type="EMBL" id="CP046056">
    <property type="protein sequence ID" value="QQD24988.1"/>
    <property type="molecule type" value="Genomic_DNA"/>
</dbReference>
<evidence type="ECO:0000259" key="1">
    <source>
        <dbReference type="Pfam" id="PF13466"/>
    </source>
</evidence>
<dbReference type="KEGG" id="vcw:GJQ55_11135"/>
<name>A0A9E8FNF1_9GAMM</name>
<dbReference type="Pfam" id="PF13466">
    <property type="entry name" value="STAS_2"/>
    <property type="match status" value="1"/>
</dbReference>
<dbReference type="RefSeq" id="WP_228345052.1">
    <property type="nucleotide sequence ID" value="NZ_CP045550.1"/>
</dbReference>
<proteinExistence type="predicted"/>
<reference evidence="2 3" key="1">
    <citation type="submission" date="2019-11" db="EMBL/GenBank/DDBJ databases">
        <title>Venatorbacter sp. nov. a predator of Campylobacter and other Gram-negative bacteria.</title>
        <authorList>
            <person name="Saeedi A."/>
            <person name="Cummings N.J."/>
            <person name="Connerton I.F."/>
            <person name="Connerton P.L."/>
        </authorList>
    </citation>
    <scope>NUCLEOTIDE SEQUENCE [LARGE SCALE GENOMIC DNA]</scope>
    <source>
        <strain evidence="2">XL5</strain>
    </source>
</reference>
<dbReference type="AlphaFoldDB" id="A0A9E8FNF1"/>
<evidence type="ECO:0000313" key="3">
    <source>
        <dbReference type="Proteomes" id="UP000596074"/>
    </source>
</evidence>
<sequence>MVVQPQPASLQSAGASRAQLSGDLTHKTVVDVLPQGLALLQQAGDEWTVNLQQVGQVSSAGVALLLEWLRAATALNKALYIECLPEHMEPIIRISDLEPVFGPLLRPAA</sequence>
<dbReference type="Gene3D" id="3.30.750.24">
    <property type="entry name" value="STAS domain"/>
    <property type="match status" value="1"/>
</dbReference>
<gene>
    <name evidence="2" type="ORF">GJQ55_11135</name>
</gene>
<keyword evidence="3" id="KW-1185">Reference proteome</keyword>
<dbReference type="InterPro" id="IPR036513">
    <property type="entry name" value="STAS_dom_sf"/>
</dbReference>
<accession>A0A9E8FNF1</accession>
<feature type="domain" description="MlaB-like STAS" evidence="1">
    <location>
        <begin position="19"/>
        <end position="97"/>
    </location>
</feature>